<protein>
    <submittedName>
        <fullName evidence="1">Uncharacterized protein</fullName>
    </submittedName>
</protein>
<keyword evidence="2" id="KW-1185">Reference proteome</keyword>
<name>A0ABS7ZFK3_9MICO</name>
<accession>A0ABS7ZFK3</accession>
<organism evidence="1 2">
    <name type="scientific">Isoptericola luteus</name>
    <dbReference type="NCBI Taxonomy" id="2879484"/>
    <lineage>
        <taxon>Bacteria</taxon>
        <taxon>Bacillati</taxon>
        <taxon>Actinomycetota</taxon>
        <taxon>Actinomycetes</taxon>
        <taxon>Micrococcales</taxon>
        <taxon>Promicromonosporaceae</taxon>
        <taxon>Isoptericola</taxon>
    </lineage>
</organism>
<dbReference type="Proteomes" id="UP001319870">
    <property type="component" value="Unassembled WGS sequence"/>
</dbReference>
<sequence length="112" mass="12627">MGSESDRWETLDGGVYLDLADPDTTRYRVVLSFVSEQGEGQHPLEDVLDRYSLDVHRFVTPPPSHSEPGARVVLELGGDLEDVRRAAELVGKRVRNEPYTHDGRDLVRLVIE</sequence>
<evidence type="ECO:0000313" key="1">
    <source>
        <dbReference type="EMBL" id="MCA5893804.1"/>
    </source>
</evidence>
<reference evidence="1 2" key="1">
    <citation type="submission" date="2021-09" db="EMBL/GenBank/DDBJ databases">
        <title>Isoptericola luteus sp. nov., a novel bacterium isolated from Harbin, the capital city of Heilongjiang province.</title>
        <authorList>
            <person name="Li J."/>
        </authorList>
    </citation>
    <scope>NUCLEOTIDE SEQUENCE [LARGE SCALE GENOMIC DNA]</scope>
    <source>
        <strain evidence="1 2">NEAU-Y5</strain>
    </source>
</reference>
<proteinExistence type="predicted"/>
<dbReference type="RefSeq" id="WP_225565567.1">
    <property type="nucleotide sequence ID" value="NZ_JAIXCQ010000006.1"/>
</dbReference>
<gene>
    <name evidence="1" type="ORF">LEP48_10640</name>
</gene>
<dbReference type="EMBL" id="JAIXCQ010000006">
    <property type="protein sequence ID" value="MCA5893804.1"/>
    <property type="molecule type" value="Genomic_DNA"/>
</dbReference>
<comment type="caution">
    <text evidence="1">The sequence shown here is derived from an EMBL/GenBank/DDBJ whole genome shotgun (WGS) entry which is preliminary data.</text>
</comment>
<evidence type="ECO:0000313" key="2">
    <source>
        <dbReference type="Proteomes" id="UP001319870"/>
    </source>
</evidence>